<name>A0A0L8GSH5_OCTBM</name>
<accession>A0A0L8GSH5</accession>
<evidence type="ECO:0000313" key="13">
    <source>
        <dbReference type="EMBL" id="KOF80016.1"/>
    </source>
</evidence>
<dbReference type="Pfam" id="PF00063">
    <property type="entry name" value="Myosin_head"/>
    <property type="match status" value="1"/>
</dbReference>
<evidence type="ECO:0000256" key="9">
    <source>
        <dbReference type="ARBA" id="ARBA00023212"/>
    </source>
</evidence>
<sequence>MSNIDNLNRLDNFKIENIQEIIKNRFEDDLIYTNCGRILISLNPFKRLAIYDKEVSMHHNFRYSVD</sequence>
<proteinExistence type="inferred from homology"/>
<evidence type="ECO:0000256" key="8">
    <source>
        <dbReference type="ARBA" id="ARBA00023175"/>
    </source>
</evidence>
<keyword evidence="8" id="KW-0505">Motor protein</keyword>
<dbReference type="InterPro" id="IPR001609">
    <property type="entry name" value="Myosin_head_motor_dom-like"/>
</dbReference>
<comment type="similarity">
    <text evidence="11">Belongs to the TRAFAC class myosin-kinesin ATPase superfamily. Myosin family.</text>
</comment>
<dbReference type="InterPro" id="IPR052409">
    <property type="entry name" value="Myosin-III_kinase_activity"/>
</dbReference>
<evidence type="ECO:0000256" key="10">
    <source>
        <dbReference type="ARBA" id="ARBA00023273"/>
    </source>
</evidence>
<keyword evidence="6" id="KW-0067">ATP-binding</keyword>
<evidence type="ECO:0000256" key="5">
    <source>
        <dbReference type="ARBA" id="ARBA00022741"/>
    </source>
</evidence>
<dbReference type="PROSITE" id="PS51456">
    <property type="entry name" value="MYOSIN_MOTOR"/>
    <property type="match status" value="1"/>
</dbReference>
<dbReference type="PANTHER" id="PTHR46256">
    <property type="entry name" value="AGAP011099-PA"/>
    <property type="match status" value="1"/>
</dbReference>
<keyword evidence="10" id="KW-0966">Cell projection</keyword>
<dbReference type="GO" id="GO:0030832">
    <property type="term" value="P:regulation of actin filament length"/>
    <property type="evidence" value="ECO:0007669"/>
    <property type="project" value="TreeGrafter"/>
</dbReference>
<keyword evidence="3" id="KW-0963">Cytoplasm</keyword>
<dbReference type="GO" id="GO:0004674">
    <property type="term" value="F:protein serine/threonine kinase activity"/>
    <property type="evidence" value="ECO:0007669"/>
    <property type="project" value="TreeGrafter"/>
</dbReference>
<dbReference type="GO" id="GO:0042995">
    <property type="term" value="C:cell projection"/>
    <property type="evidence" value="ECO:0007669"/>
    <property type="project" value="UniProtKB-SubCell"/>
</dbReference>
<evidence type="ECO:0000256" key="1">
    <source>
        <dbReference type="ARBA" id="ARBA00004245"/>
    </source>
</evidence>
<dbReference type="GO" id="GO:0000146">
    <property type="term" value="F:microfilament motor activity"/>
    <property type="evidence" value="ECO:0007669"/>
    <property type="project" value="TreeGrafter"/>
</dbReference>
<dbReference type="GO" id="GO:0016459">
    <property type="term" value="C:myosin complex"/>
    <property type="evidence" value="ECO:0007669"/>
    <property type="project" value="UniProtKB-KW"/>
</dbReference>
<reference evidence="13" key="1">
    <citation type="submission" date="2015-07" db="EMBL/GenBank/DDBJ databases">
        <title>MeaNS - Measles Nucleotide Surveillance Program.</title>
        <authorList>
            <person name="Tran T."/>
            <person name="Druce J."/>
        </authorList>
    </citation>
    <scope>NUCLEOTIDE SEQUENCE</scope>
    <source>
        <strain evidence="13">UCB-OBI-ISO-001</strain>
        <tissue evidence="13">Gonad</tissue>
    </source>
</reference>
<dbReference type="OrthoDB" id="2914378at2759"/>
<comment type="caution">
    <text evidence="11">Lacks conserved residue(s) required for the propagation of feature annotation.</text>
</comment>
<dbReference type="GO" id="GO:0003779">
    <property type="term" value="F:actin binding"/>
    <property type="evidence" value="ECO:0007669"/>
    <property type="project" value="UniProtKB-KW"/>
</dbReference>
<keyword evidence="5" id="KW-0547">Nucleotide-binding</keyword>
<dbReference type="Gene3D" id="3.40.850.10">
    <property type="entry name" value="Kinesin motor domain"/>
    <property type="match status" value="1"/>
</dbReference>
<keyword evidence="9" id="KW-0206">Cytoskeleton</keyword>
<evidence type="ECO:0000256" key="6">
    <source>
        <dbReference type="ARBA" id="ARBA00022840"/>
    </source>
</evidence>
<evidence type="ECO:0000256" key="3">
    <source>
        <dbReference type="ARBA" id="ARBA00022490"/>
    </source>
</evidence>
<dbReference type="InterPro" id="IPR027417">
    <property type="entry name" value="P-loop_NTPase"/>
</dbReference>
<protein>
    <recommendedName>
        <fullName evidence="12">Myosin motor domain-containing protein</fullName>
    </recommendedName>
</protein>
<gene>
    <name evidence="13" type="ORF">OCBIM_22028575mg</name>
</gene>
<comment type="subcellular location">
    <subcellularLocation>
        <location evidence="2">Cell projection</location>
    </subcellularLocation>
    <subcellularLocation>
        <location evidence="1">Cytoplasm</location>
        <location evidence="1">Cytoskeleton</location>
    </subcellularLocation>
</comment>
<dbReference type="SUPFAM" id="SSF52540">
    <property type="entry name" value="P-loop containing nucleoside triphosphate hydrolases"/>
    <property type="match status" value="1"/>
</dbReference>
<organism evidence="13">
    <name type="scientific">Octopus bimaculoides</name>
    <name type="common">California two-spotted octopus</name>
    <dbReference type="NCBI Taxonomy" id="37653"/>
    <lineage>
        <taxon>Eukaryota</taxon>
        <taxon>Metazoa</taxon>
        <taxon>Spiralia</taxon>
        <taxon>Lophotrochozoa</taxon>
        <taxon>Mollusca</taxon>
        <taxon>Cephalopoda</taxon>
        <taxon>Coleoidea</taxon>
        <taxon>Octopodiformes</taxon>
        <taxon>Octopoda</taxon>
        <taxon>Incirrata</taxon>
        <taxon>Octopodidae</taxon>
        <taxon>Octopus</taxon>
    </lineage>
</organism>
<dbReference type="AlphaFoldDB" id="A0A0L8GSH5"/>
<evidence type="ECO:0000256" key="11">
    <source>
        <dbReference type="PROSITE-ProRule" id="PRU00782"/>
    </source>
</evidence>
<dbReference type="GO" id="GO:0005524">
    <property type="term" value="F:ATP binding"/>
    <property type="evidence" value="ECO:0007669"/>
    <property type="project" value="UniProtKB-KW"/>
</dbReference>
<dbReference type="InterPro" id="IPR036961">
    <property type="entry name" value="Kinesin_motor_dom_sf"/>
</dbReference>
<dbReference type="EMBL" id="KQ420524">
    <property type="protein sequence ID" value="KOF80016.1"/>
    <property type="molecule type" value="Genomic_DNA"/>
</dbReference>
<feature type="domain" description="Myosin motor" evidence="12">
    <location>
        <begin position="2"/>
        <end position="66"/>
    </location>
</feature>
<evidence type="ECO:0000259" key="12">
    <source>
        <dbReference type="PROSITE" id="PS51456"/>
    </source>
</evidence>
<keyword evidence="4" id="KW-0677">Repeat</keyword>
<evidence type="ECO:0000256" key="7">
    <source>
        <dbReference type="ARBA" id="ARBA00023123"/>
    </source>
</evidence>
<dbReference type="PANTHER" id="PTHR46256:SF3">
    <property type="entry name" value="MYOSIN MOTOR DOMAIN-CONTAINING PROTEIN"/>
    <property type="match status" value="1"/>
</dbReference>
<evidence type="ECO:0000256" key="4">
    <source>
        <dbReference type="ARBA" id="ARBA00022737"/>
    </source>
</evidence>
<evidence type="ECO:0000256" key="2">
    <source>
        <dbReference type="ARBA" id="ARBA00004316"/>
    </source>
</evidence>
<keyword evidence="11" id="KW-0009">Actin-binding</keyword>
<keyword evidence="7 11" id="KW-0518">Myosin</keyword>